<comment type="caution">
    <text evidence="1">The sequence shown here is derived from an EMBL/GenBank/DDBJ whole genome shotgun (WGS) entry which is preliminary data.</text>
</comment>
<evidence type="ECO:0000313" key="1">
    <source>
        <dbReference type="EMBL" id="MPN04758.1"/>
    </source>
</evidence>
<sequence>MISMLINKLIIKDKNAATEPTAKSLSGGNLLLMHSPSTTPNKPKTATKVNECRGLIKIAMIAPATKSVMILQRMPCRIPQRIIGNGQIKFKNMPTKGTYILMRAKTIAIAAIIPASTIAEVLCATKFPPQKAFYQ</sequence>
<reference evidence="1" key="1">
    <citation type="submission" date="2019-08" db="EMBL/GenBank/DDBJ databases">
        <authorList>
            <person name="Kucharzyk K."/>
            <person name="Murdoch R.W."/>
            <person name="Higgins S."/>
            <person name="Loffler F."/>
        </authorList>
    </citation>
    <scope>NUCLEOTIDE SEQUENCE</scope>
</reference>
<organism evidence="1">
    <name type="scientific">bioreactor metagenome</name>
    <dbReference type="NCBI Taxonomy" id="1076179"/>
    <lineage>
        <taxon>unclassified sequences</taxon>
        <taxon>metagenomes</taxon>
        <taxon>ecological metagenomes</taxon>
    </lineage>
</organism>
<proteinExistence type="predicted"/>
<dbReference type="EMBL" id="VSSQ01050679">
    <property type="protein sequence ID" value="MPN04758.1"/>
    <property type="molecule type" value="Genomic_DNA"/>
</dbReference>
<gene>
    <name evidence="1" type="ORF">SDC9_152005</name>
</gene>
<protein>
    <submittedName>
        <fullName evidence="1">Uncharacterized protein</fullName>
    </submittedName>
</protein>
<accession>A0A645ERW0</accession>
<dbReference type="AlphaFoldDB" id="A0A645ERW0"/>
<name>A0A645ERW0_9ZZZZ</name>